<reference evidence="5 6" key="1">
    <citation type="submission" date="2019-06" db="EMBL/GenBank/DDBJ databases">
        <title>Genomics analysis of Aphanomyces spp. identifies a new class of oomycete effector associated with host adaptation.</title>
        <authorList>
            <person name="Gaulin E."/>
        </authorList>
    </citation>
    <scope>NUCLEOTIDE SEQUENCE [LARGE SCALE GENOMIC DNA]</scope>
    <source>
        <strain evidence="5 6">E</strain>
    </source>
</reference>
<comment type="caution">
    <text evidence="5">The sequence shown here is derived from an EMBL/GenBank/DDBJ whole genome shotgun (WGS) entry which is preliminary data.</text>
</comment>
<dbReference type="Proteomes" id="UP000469452">
    <property type="component" value="Unassembled WGS sequence"/>
</dbReference>
<proteinExistence type="predicted"/>
<evidence type="ECO:0000256" key="3">
    <source>
        <dbReference type="ARBA" id="ARBA00022525"/>
    </source>
</evidence>
<dbReference type="Pfam" id="PF20147">
    <property type="entry name" value="Crinkler"/>
    <property type="match status" value="5"/>
</dbReference>
<feature type="domain" description="Crinkler effector protein N-terminal" evidence="4">
    <location>
        <begin position="498"/>
        <end position="608"/>
    </location>
</feature>
<feature type="domain" description="Crinkler effector protein N-terminal" evidence="4">
    <location>
        <begin position="259"/>
        <end position="365"/>
    </location>
</feature>
<dbReference type="AlphaFoldDB" id="A0A6A4Z4Q4"/>
<evidence type="ECO:0000256" key="2">
    <source>
        <dbReference type="ARBA" id="ARBA00004613"/>
    </source>
</evidence>
<comment type="subcellular location">
    <subcellularLocation>
        <location evidence="1">Host cell</location>
    </subcellularLocation>
    <subcellularLocation>
        <location evidence="2">Secreted</location>
    </subcellularLocation>
</comment>
<name>A0A6A4Z4Q4_APHAT</name>
<dbReference type="EMBL" id="VJMI01020502">
    <property type="protein sequence ID" value="KAF0704155.1"/>
    <property type="molecule type" value="Genomic_DNA"/>
</dbReference>
<feature type="domain" description="Crinkler effector protein N-terminal" evidence="4">
    <location>
        <begin position="372"/>
        <end position="455"/>
    </location>
</feature>
<sequence length="667" mass="73527">MIGSNLHSLYSFSHGRYSQPTDRMKSFTCAAIQDGAVFRVTLEDGQQVFDLKDAIKEKWGCAYPPHELSLYLAKQDTSWIKATNPEVMMLWSGKVGAQVKALLENKAMHPRMKLGTFDLPSNDSDDIHVLVAVRRRWLTCAMVGVGTIIYIDILDYKTVLDLQKAISESPNIALHADCMDLYVAKKGSKWLTINDLKEVKSSGMATLTTLGGQLMKPRTALGTYNFPGEVAYYEEDGDVDDVHVLVVSVPPAREVASSVTISCVAIGVGTLFTLKVRDSVSVLGLKNAIHTRYQFPVYDLDLYLAQRSDGTWIKEDDPDGMVLKSGHLSGAIKPLMTPATMTDDATQVRALNLPDDDSNDIHVLVAVRKRLLTCAVVGVGTIFFVDMRDHKMVEDLQDAIRQSQKFAFPSTSLNLYVAKKDNTWLTIHDADVKLVKTGKIPSGIKAITTAGGQLMAPHSPLHSFNFPGEVVYVAGGDIDAIHLLVTVPKSHQKASNVAISCVVVGSGISVAIVKDERDTVLDLKKAITERMEFPFPAFQLTLYVTKTNNSDWLQWSDRDAIELTCGEIPRGIKQLMSDVAKMDSESILSAFHFVDDEVPIGDDIHVLVHLPAHTKAHYASFEVELENPVIGRSVTSISSPSTWCWVSRVLSPLRTLLRTLLLSKKDD</sequence>
<protein>
    <recommendedName>
        <fullName evidence="4">Crinkler effector protein N-terminal domain-containing protein</fullName>
    </recommendedName>
</protein>
<accession>A0A6A4Z4Q4</accession>
<feature type="domain" description="Crinkler effector protein N-terminal" evidence="4">
    <location>
        <begin position="28"/>
        <end position="131"/>
    </location>
</feature>
<dbReference type="GO" id="GO:0005576">
    <property type="term" value="C:extracellular region"/>
    <property type="evidence" value="ECO:0007669"/>
    <property type="project" value="UniProtKB-SubCell"/>
</dbReference>
<gene>
    <name evidence="5" type="ORF">AaE_015085</name>
</gene>
<organism evidence="5 6">
    <name type="scientific">Aphanomyces astaci</name>
    <name type="common">Crayfish plague agent</name>
    <dbReference type="NCBI Taxonomy" id="112090"/>
    <lineage>
        <taxon>Eukaryota</taxon>
        <taxon>Sar</taxon>
        <taxon>Stramenopiles</taxon>
        <taxon>Oomycota</taxon>
        <taxon>Saprolegniomycetes</taxon>
        <taxon>Saprolegniales</taxon>
        <taxon>Verrucalvaceae</taxon>
        <taxon>Aphanomyces</taxon>
    </lineage>
</organism>
<evidence type="ECO:0000313" key="6">
    <source>
        <dbReference type="Proteomes" id="UP000469452"/>
    </source>
</evidence>
<dbReference type="GO" id="GO:0043657">
    <property type="term" value="C:host cell"/>
    <property type="evidence" value="ECO:0007669"/>
    <property type="project" value="UniProtKB-SubCell"/>
</dbReference>
<keyword evidence="3" id="KW-0964">Secreted</keyword>
<feature type="domain" description="Crinkler effector protein N-terminal" evidence="4">
    <location>
        <begin position="138"/>
        <end position="247"/>
    </location>
</feature>
<evidence type="ECO:0000259" key="4">
    <source>
        <dbReference type="Pfam" id="PF20147"/>
    </source>
</evidence>
<evidence type="ECO:0000313" key="5">
    <source>
        <dbReference type="EMBL" id="KAF0704155.1"/>
    </source>
</evidence>
<dbReference type="InterPro" id="IPR045379">
    <property type="entry name" value="Crinkler_N"/>
</dbReference>
<dbReference type="VEuPathDB" id="FungiDB:H257_16543"/>
<evidence type="ECO:0000256" key="1">
    <source>
        <dbReference type="ARBA" id="ARBA00004340"/>
    </source>
</evidence>